<dbReference type="AlphaFoldDB" id="D5P549"/>
<comment type="caution">
    <text evidence="2">The sequence shown here is derived from an EMBL/GenBank/DDBJ whole genome shotgun (WGS) entry which is preliminary data.</text>
</comment>
<keyword evidence="3" id="KW-1185">Reference proteome</keyword>
<reference evidence="2 3" key="1">
    <citation type="submission" date="2010-04" db="EMBL/GenBank/DDBJ databases">
        <authorList>
            <person name="Muzny D."/>
            <person name="Qin X."/>
            <person name="Deng J."/>
            <person name="Jiang H."/>
            <person name="Liu Y."/>
            <person name="Qu J."/>
            <person name="Song X.-Z."/>
            <person name="Zhang L."/>
            <person name="Thornton R."/>
            <person name="Coyle M."/>
            <person name="Francisco L."/>
            <person name="Jackson L."/>
            <person name="Javaid M."/>
            <person name="Korchina V."/>
            <person name="Kovar C."/>
            <person name="Mata R."/>
            <person name="Mathew T."/>
            <person name="Ngo R."/>
            <person name="Nguyen L."/>
            <person name="Nguyen N."/>
            <person name="Okwuonu G."/>
            <person name="Ongeri F."/>
            <person name="Pham C."/>
            <person name="Simmons D."/>
            <person name="Wilczek-Boney K."/>
            <person name="Hale W."/>
            <person name="Jakkamsetti A."/>
            <person name="Pham P."/>
            <person name="Ruth R."/>
            <person name="San Lucas F."/>
            <person name="Warren J."/>
            <person name="Zhang J."/>
            <person name="Zhao Z."/>
            <person name="Zhou C."/>
            <person name="Zhu D."/>
            <person name="Lee S."/>
            <person name="Bess C."/>
            <person name="Blankenburg K."/>
            <person name="Forbes L."/>
            <person name="Fu Q."/>
            <person name="Gubbala S."/>
            <person name="Hirani K."/>
            <person name="Jayaseelan J.C."/>
            <person name="Lara F."/>
            <person name="Munidasa M."/>
            <person name="Palculict T."/>
            <person name="Patil S."/>
            <person name="Pu L.-L."/>
            <person name="Saada N."/>
            <person name="Tang L."/>
            <person name="Weissenberger G."/>
            <person name="Zhu Y."/>
            <person name="Hemphill L."/>
            <person name="Shang Y."/>
            <person name="Youmans B."/>
            <person name="Ayvaz T."/>
            <person name="Ross M."/>
            <person name="Santibanez J."/>
            <person name="Aqrawi P."/>
            <person name="Gross S."/>
            <person name="Joshi V."/>
            <person name="Fowler G."/>
            <person name="Nazareth L."/>
            <person name="Reid J."/>
            <person name="Worley K."/>
            <person name="Petrosino J."/>
            <person name="Highlander S."/>
            <person name="Gibbs R."/>
        </authorList>
    </citation>
    <scope>NUCLEOTIDE SEQUENCE [LARGE SCALE GENOMIC DNA]</scope>
    <source>
        <strain evidence="2 3">ATCC BAA-614</strain>
    </source>
</reference>
<proteinExistence type="predicted"/>
<evidence type="ECO:0000313" key="2">
    <source>
        <dbReference type="EMBL" id="EFG78790.1"/>
    </source>
</evidence>
<organism evidence="2 3">
    <name type="scientific">Mycobacterium parascrofulaceum ATCC BAA-614</name>
    <dbReference type="NCBI Taxonomy" id="525368"/>
    <lineage>
        <taxon>Bacteria</taxon>
        <taxon>Bacillati</taxon>
        <taxon>Actinomycetota</taxon>
        <taxon>Actinomycetes</taxon>
        <taxon>Mycobacteriales</taxon>
        <taxon>Mycobacteriaceae</taxon>
        <taxon>Mycobacterium</taxon>
        <taxon>Mycobacterium simiae complex</taxon>
    </lineage>
</organism>
<gene>
    <name evidence="2" type="ORF">HMPREF0591_1293</name>
</gene>
<dbReference type="eggNOG" id="ENOG50322EM">
    <property type="taxonomic scope" value="Bacteria"/>
</dbReference>
<sequence length="74" mass="8256">MMSALHDKTTDHWVRSNLVRTLAFWSCLLTVEAVTCLGLLASFDYVARVHDHTATWPAVHAKCVFPADSLGDVR</sequence>
<feature type="transmembrane region" description="Helical" evidence="1">
    <location>
        <begin position="22"/>
        <end position="43"/>
    </location>
</feature>
<dbReference type="Proteomes" id="UP000003653">
    <property type="component" value="Unassembled WGS sequence"/>
</dbReference>
<keyword evidence="1" id="KW-1133">Transmembrane helix</keyword>
<keyword evidence="1" id="KW-0812">Transmembrane</keyword>
<dbReference type="HOGENOM" id="CLU_2700888_0_0_11"/>
<accession>D5P549</accession>
<evidence type="ECO:0000313" key="3">
    <source>
        <dbReference type="Proteomes" id="UP000003653"/>
    </source>
</evidence>
<evidence type="ECO:0000256" key="1">
    <source>
        <dbReference type="SAM" id="Phobius"/>
    </source>
</evidence>
<dbReference type="EMBL" id="ADNV01000096">
    <property type="protein sequence ID" value="EFG78790.1"/>
    <property type="molecule type" value="Genomic_DNA"/>
</dbReference>
<protein>
    <submittedName>
        <fullName evidence="2">Uncharacterized protein</fullName>
    </submittedName>
</protein>
<keyword evidence="1" id="KW-0472">Membrane</keyword>
<name>D5P549_9MYCO</name>